<dbReference type="SMART" id="SM00369">
    <property type="entry name" value="LRR_TYP"/>
    <property type="match status" value="2"/>
</dbReference>
<sequence>MYSGLAEHLPKPKLSGQSFIDVYEGVTMLSGLSANCNPETIKLADEVIELLNPRNGISINFYKPERRKFEERIIFKYAAKKLMEPNHIDVVILARVVDGNIDLRKFQMQLAQKLRILENEGNDDDGSGLLGGCSSKTNPGITRKTKFLVHTNAICWDLACAQVQEYTLSQWSTLEGGVIRDTLFQFFDTNNIMECIANFPWLYYMVLPTDWRRCWLAEGSVIKKPLDMSNRLKLVDALLNDLYELGLAFDEFLIPEFYQRCLTINQDFSSCEELTHFEHFEKICLISPDYTIESWGHLINTQKFLKLSTLHISEIGSISSSTFPDDFFEKTEKLRVLSFSNSKLSSLPCSITYLGETLKFFSLSGCQNLDPDSLSCIQVLKKLEILDLSFTFLNDLPVNIFQGLERLQILDLTKSRIKSLPSSVSCLQNLQHFLLGGCSELSLLPDSFFHHMKKLQLLNLNSCTSLNNVTPSFRQVSKSLIELDISNCTSLENYKEVSSSVGDTLPSLEVLHCSNVKLDKLFSLNGCPNLNTLSLGGNKNVEVLDISGTQLNKFCIEESLPDLKHMDIVGTKCLLRAVDWKLIKWLPQEVNWNEFGEENRSEFRVYIAVSSDIVFKTLESTSQLWEEHFSQFHICLFPSNERGKEKRMFVPRGRTHYNDIYMRTKSPSFPYYDRFLECAGGGKRFPKYISNVLGHTQFLSLYDDRSIKRLSDLQVQKMAELKECWIEKCYSMETVFDLKSSDLVKPEPILGCLEKLRISEVMKARNMCIIPGSLKKGSFGCLKHMHLEYCPSLMNVFTSGLCLENLEVVEIKFCARLQEVFSGKGYNVEGSFSKLHTLCFIELPVLTSIIEDVVYMPSLTKIKVKGCPKLRMLPLRCTTSNRASSSKHPVPLNVTSVVVSGEPDWWGRLQWADKNVKEHISFKSWPLLKFPRQA</sequence>
<dbReference type="InterPro" id="IPR055414">
    <property type="entry name" value="LRR_R13L4/SHOC2-like"/>
</dbReference>
<dbReference type="SUPFAM" id="SSF52047">
    <property type="entry name" value="RNI-like"/>
    <property type="match status" value="1"/>
</dbReference>
<organism evidence="5 6">
    <name type="scientific">Thalictrum thalictroides</name>
    <name type="common">Rue-anemone</name>
    <name type="synonym">Anemone thalictroides</name>
    <dbReference type="NCBI Taxonomy" id="46969"/>
    <lineage>
        <taxon>Eukaryota</taxon>
        <taxon>Viridiplantae</taxon>
        <taxon>Streptophyta</taxon>
        <taxon>Embryophyta</taxon>
        <taxon>Tracheophyta</taxon>
        <taxon>Spermatophyta</taxon>
        <taxon>Magnoliopsida</taxon>
        <taxon>Ranunculales</taxon>
        <taxon>Ranunculaceae</taxon>
        <taxon>Thalictroideae</taxon>
        <taxon>Thalictrum</taxon>
    </lineage>
</organism>
<feature type="domain" description="Disease resistance R13L4/SHOC-2-like LRR" evidence="4">
    <location>
        <begin position="356"/>
        <end position="568"/>
    </location>
</feature>
<dbReference type="OrthoDB" id="593148at2759"/>
<dbReference type="PANTHER" id="PTHR33463:SF218">
    <property type="entry name" value="DISEASE RESISTANCE PROTEIN RPS2-LIKE"/>
    <property type="match status" value="1"/>
</dbReference>
<comment type="caution">
    <text evidence="5">The sequence shown here is derived from an EMBL/GenBank/DDBJ whole genome shotgun (WGS) entry which is preliminary data.</text>
</comment>
<dbReference type="PANTHER" id="PTHR33463">
    <property type="entry name" value="NB-ARC DOMAIN-CONTAINING PROTEIN-RELATED"/>
    <property type="match status" value="1"/>
</dbReference>
<dbReference type="SUPFAM" id="SSF52058">
    <property type="entry name" value="L domain-like"/>
    <property type="match status" value="1"/>
</dbReference>
<keyword evidence="2" id="KW-0677">Repeat</keyword>
<protein>
    <submittedName>
        <fullName evidence="5">Nb-arc domain-containing disease resistance protein</fullName>
    </submittedName>
</protein>
<evidence type="ECO:0000256" key="1">
    <source>
        <dbReference type="ARBA" id="ARBA00022614"/>
    </source>
</evidence>
<evidence type="ECO:0000259" key="3">
    <source>
        <dbReference type="Pfam" id="PF23247"/>
    </source>
</evidence>
<keyword evidence="6" id="KW-1185">Reference proteome</keyword>
<gene>
    <name evidence="5" type="ORF">FRX31_003964</name>
</gene>
<evidence type="ECO:0000313" key="5">
    <source>
        <dbReference type="EMBL" id="KAF5206449.1"/>
    </source>
</evidence>
<name>A0A7J6XA09_THATH</name>
<evidence type="ECO:0000313" key="6">
    <source>
        <dbReference type="Proteomes" id="UP000554482"/>
    </source>
</evidence>
<dbReference type="InterPro" id="IPR057135">
    <property type="entry name" value="At4g27190-like_LRR"/>
</dbReference>
<reference evidence="5 6" key="1">
    <citation type="submission" date="2020-06" db="EMBL/GenBank/DDBJ databases">
        <title>Transcriptomic and genomic resources for Thalictrum thalictroides and T. hernandezii: Facilitating candidate gene discovery in an emerging model plant lineage.</title>
        <authorList>
            <person name="Arias T."/>
            <person name="Riano-Pachon D.M."/>
            <person name="Di Stilio V.S."/>
        </authorList>
    </citation>
    <scope>NUCLEOTIDE SEQUENCE [LARGE SCALE GENOMIC DNA]</scope>
    <source>
        <strain evidence="6">cv. WT478/WT964</strain>
        <tissue evidence="5">Leaves</tissue>
    </source>
</reference>
<dbReference type="AlphaFoldDB" id="A0A7J6XA09"/>
<dbReference type="Gene3D" id="3.80.10.10">
    <property type="entry name" value="Ribonuclease Inhibitor"/>
    <property type="match status" value="2"/>
</dbReference>
<dbReference type="InterPro" id="IPR003591">
    <property type="entry name" value="Leu-rich_rpt_typical-subtyp"/>
</dbReference>
<keyword evidence="1" id="KW-0433">Leucine-rich repeat</keyword>
<dbReference type="Pfam" id="PF23598">
    <property type="entry name" value="LRR_14"/>
    <property type="match status" value="1"/>
</dbReference>
<dbReference type="EMBL" id="JABWDY010002707">
    <property type="protein sequence ID" value="KAF5206449.1"/>
    <property type="molecule type" value="Genomic_DNA"/>
</dbReference>
<accession>A0A7J6XA09</accession>
<dbReference type="InterPro" id="IPR032675">
    <property type="entry name" value="LRR_dom_sf"/>
</dbReference>
<evidence type="ECO:0000259" key="4">
    <source>
        <dbReference type="Pfam" id="PF23598"/>
    </source>
</evidence>
<proteinExistence type="predicted"/>
<feature type="domain" description="Disease resistance protein At4g27190-like leucine-rich repeats" evidence="3">
    <location>
        <begin position="755"/>
        <end position="873"/>
    </location>
</feature>
<dbReference type="Proteomes" id="UP000554482">
    <property type="component" value="Unassembled WGS sequence"/>
</dbReference>
<dbReference type="InterPro" id="IPR050905">
    <property type="entry name" value="Plant_NBS-LRR"/>
</dbReference>
<evidence type="ECO:0000256" key="2">
    <source>
        <dbReference type="ARBA" id="ARBA00022737"/>
    </source>
</evidence>
<dbReference type="Pfam" id="PF23247">
    <property type="entry name" value="LRR_RPS2"/>
    <property type="match status" value="1"/>
</dbReference>